<name>A0ABR1HHR8_9HYPO</name>
<feature type="compositionally biased region" description="Acidic residues" evidence="1">
    <location>
        <begin position="379"/>
        <end position="399"/>
    </location>
</feature>
<dbReference type="Pfam" id="PF00004">
    <property type="entry name" value="AAA"/>
    <property type="match status" value="1"/>
</dbReference>
<evidence type="ECO:0000256" key="1">
    <source>
        <dbReference type="SAM" id="MobiDB-lite"/>
    </source>
</evidence>
<feature type="region of interest" description="Disordered" evidence="1">
    <location>
        <begin position="1"/>
        <end position="37"/>
    </location>
</feature>
<dbReference type="InterPro" id="IPR027417">
    <property type="entry name" value="P-loop_NTPase"/>
</dbReference>
<gene>
    <name evidence="3" type="ORF">QQX98_002537</name>
</gene>
<feature type="region of interest" description="Disordered" evidence="1">
    <location>
        <begin position="373"/>
        <end position="401"/>
    </location>
</feature>
<dbReference type="InterPro" id="IPR003959">
    <property type="entry name" value="ATPase_AAA_core"/>
</dbReference>
<accession>A0ABR1HHR8</accession>
<dbReference type="SMART" id="SM00382">
    <property type="entry name" value="AAA"/>
    <property type="match status" value="1"/>
</dbReference>
<dbReference type="Gene3D" id="3.40.50.300">
    <property type="entry name" value="P-loop containing nucleotide triphosphate hydrolases"/>
    <property type="match status" value="1"/>
</dbReference>
<dbReference type="PANTHER" id="PTHR46411:SF3">
    <property type="entry name" value="AAA+ ATPASE DOMAIN-CONTAINING PROTEIN"/>
    <property type="match status" value="1"/>
</dbReference>
<dbReference type="EMBL" id="JAZAVJ010000027">
    <property type="protein sequence ID" value="KAK7420735.1"/>
    <property type="molecule type" value="Genomic_DNA"/>
</dbReference>
<dbReference type="Pfam" id="PF22942">
    <property type="entry name" value="DUF7025"/>
    <property type="match status" value="1"/>
</dbReference>
<sequence>MVNQKKRRRPIQDRSHDHGSAESDSETEDVQTVKESSNDELVEVLRGVIDIKPLALNSTGSDEASQLGYSSSKLISNWYQHKCQYNSCPTRWSEFDNVDDDELNLNKRCSIVPIVHRHVYVNKHWVTQSITVHDTAMRGVLGTVLAKYQDLDLELQNWTFEPPFMPLVHRWEALKEYHANATPGPAKNASSALLAFLTPILASSVVSLARTKKTGKVSFDNVWQIFPPSSVVVTKFYGIDTICRVVKYKKRPEDRCNPAGWVIDMEYVDWNGEKCGWATTTLTIWDFEGFRRVTALPVYPLSFTSDAEKIKAGMIERGRKFERLRGYHFVVANGTKVLLETEKPEQRMVTGKVCVDAYAYYRICSIMKPKLRPLSGEPTDNDDDDDDDDDDAVEDEEDDARMSETAYETKFTIAPVEIATAAKGPAERVEDLTPLSEDELLMTTPWVKGFDLKSKGFCELHISDLKEMMWNDEAFDKLVLPGGEKELAWAFVENKSLSKSDFDDFIPDKGRGLIILMFGPPGVGKTFTAEAVAERSRVPLYSMSAGDLGIQPAEVEAALERALELCRMWNAMLLLDEADVFLGERTSESLARNELVSIFLTKLEYYQGILFLTTNRISSIDHAFQSRVDLFLPYHHLSSEARRQVWENFIERAGRHKFDVTDESLDKLAELSLNGREIKNLIKSAQLLSLKSGEKVPMQRLLLLADKRVQALKCLEA</sequence>
<comment type="caution">
    <text evidence="3">The sequence shown here is derived from an EMBL/GenBank/DDBJ whole genome shotgun (WGS) entry which is preliminary data.</text>
</comment>
<evidence type="ECO:0000259" key="2">
    <source>
        <dbReference type="SMART" id="SM00382"/>
    </source>
</evidence>
<dbReference type="Proteomes" id="UP001498476">
    <property type="component" value="Unassembled WGS sequence"/>
</dbReference>
<feature type="domain" description="AAA+ ATPase" evidence="2">
    <location>
        <begin position="511"/>
        <end position="638"/>
    </location>
</feature>
<dbReference type="PANTHER" id="PTHR46411">
    <property type="entry name" value="FAMILY ATPASE, PUTATIVE-RELATED"/>
    <property type="match status" value="1"/>
</dbReference>
<evidence type="ECO:0000313" key="4">
    <source>
        <dbReference type="Proteomes" id="UP001498476"/>
    </source>
</evidence>
<evidence type="ECO:0000313" key="3">
    <source>
        <dbReference type="EMBL" id="KAK7420735.1"/>
    </source>
</evidence>
<proteinExistence type="predicted"/>
<protein>
    <recommendedName>
        <fullName evidence="2">AAA+ ATPase domain-containing protein</fullName>
    </recommendedName>
</protein>
<keyword evidence="4" id="KW-1185">Reference proteome</keyword>
<dbReference type="InterPro" id="IPR003593">
    <property type="entry name" value="AAA+_ATPase"/>
</dbReference>
<dbReference type="InterPro" id="IPR054289">
    <property type="entry name" value="DUF7025"/>
</dbReference>
<feature type="compositionally biased region" description="Basic and acidic residues" evidence="1">
    <location>
        <begin position="10"/>
        <end position="21"/>
    </location>
</feature>
<reference evidence="3 4" key="1">
    <citation type="journal article" date="2025" name="Microbiol. Resour. Announc.">
        <title>Draft genome sequences for Neonectria magnoliae and Neonectria punicea, canker pathogens of Liriodendron tulipifera and Acer saccharum in West Virginia.</title>
        <authorList>
            <person name="Petronek H.M."/>
            <person name="Kasson M.T."/>
            <person name="Metheny A.M."/>
            <person name="Stauder C.M."/>
            <person name="Lovett B."/>
            <person name="Lynch S.C."/>
            <person name="Garnas J.R."/>
            <person name="Kasson L.R."/>
            <person name="Stajich J.E."/>
        </authorList>
    </citation>
    <scope>NUCLEOTIDE SEQUENCE [LARGE SCALE GENOMIC DNA]</scope>
    <source>
        <strain evidence="3 4">NRRL 64653</strain>
    </source>
</reference>
<dbReference type="SUPFAM" id="SSF52540">
    <property type="entry name" value="P-loop containing nucleoside triphosphate hydrolases"/>
    <property type="match status" value="1"/>
</dbReference>
<dbReference type="CDD" id="cd19481">
    <property type="entry name" value="RecA-like_protease"/>
    <property type="match status" value="1"/>
</dbReference>
<organism evidence="3 4">
    <name type="scientific">Neonectria punicea</name>
    <dbReference type="NCBI Taxonomy" id="979145"/>
    <lineage>
        <taxon>Eukaryota</taxon>
        <taxon>Fungi</taxon>
        <taxon>Dikarya</taxon>
        <taxon>Ascomycota</taxon>
        <taxon>Pezizomycotina</taxon>
        <taxon>Sordariomycetes</taxon>
        <taxon>Hypocreomycetidae</taxon>
        <taxon>Hypocreales</taxon>
        <taxon>Nectriaceae</taxon>
        <taxon>Neonectria</taxon>
    </lineage>
</organism>